<dbReference type="InterPro" id="IPR036188">
    <property type="entry name" value="FAD/NAD-bd_sf"/>
</dbReference>
<dbReference type="AlphaFoldDB" id="M2R6A0"/>
<dbReference type="GO" id="GO:0004497">
    <property type="term" value="F:monooxygenase activity"/>
    <property type="evidence" value="ECO:0007669"/>
    <property type="project" value="UniProtKB-KW"/>
</dbReference>
<evidence type="ECO:0000256" key="3">
    <source>
        <dbReference type="ARBA" id="ARBA00023002"/>
    </source>
</evidence>
<sequence length="399" mass="43903">MPPQSENPILIIGAGVAGLTLAQCLRQRSIPYLIFERDSGPSSRHQGWGLTLHWILNRFLSALPPAIRSDIYSCQVDGAPTENDTGDFLFVDLANLDVKYKVPPSKRMRVQREKLRRLLMRDIDIAWSKQLSNLEVTTEGVIAHFRDGSEYRGRMLIGADGSQSQVRNCVASQPSLKPLPVQMLGVKVTLSADQAAPLRNISPLLFQGSVASTGTFLYASLFDVEDAPGGVLHTWQLCLSFPKEDEPSKPRSHVEAESILRDKLLAKARELHPDLQRPFQQLPPDAPVIPITIADWDYVAWDGKGRVTLLGDAAHAMTMFRGDGANHAIADVLELVEVWEKHSLATGGGEDVVAKCIQKFEDAMRPRARAAVLNSRQACLDAHSLGRLAENSPVVSDRA</sequence>
<keyword evidence="3" id="KW-0560">Oxidoreductase</keyword>
<dbReference type="SUPFAM" id="SSF51905">
    <property type="entry name" value="FAD/NAD(P)-binding domain"/>
    <property type="match status" value="1"/>
</dbReference>
<reference evidence="6 7" key="1">
    <citation type="journal article" date="2012" name="Proc. Natl. Acad. Sci. U.S.A.">
        <title>Comparative genomics of Ceriporiopsis subvermispora and Phanerochaete chrysosporium provide insight into selective ligninolysis.</title>
        <authorList>
            <person name="Fernandez-Fueyo E."/>
            <person name="Ruiz-Duenas F.J."/>
            <person name="Ferreira P."/>
            <person name="Floudas D."/>
            <person name="Hibbett D.S."/>
            <person name="Canessa P."/>
            <person name="Larrondo L.F."/>
            <person name="James T.Y."/>
            <person name="Seelenfreund D."/>
            <person name="Lobos S."/>
            <person name="Polanco R."/>
            <person name="Tello M."/>
            <person name="Honda Y."/>
            <person name="Watanabe T."/>
            <person name="Watanabe T."/>
            <person name="Ryu J.S."/>
            <person name="Kubicek C.P."/>
            <person name="Schmoll M."/>
            <person name="Gaskell J."/>
            <person name="Hammel K.E."/>
            <person name="St John F.J."/>
            <person name="Vanden Wymelenberg A."/>
            <person name="Sabat G."/>
            <person name="Splinter BonDurant S."/>
            <person name="Syed K."/>
            <person name="Yadav J.S."/>
            <person name="Doddapaneni H."/>
            <person name="Subramanian V."/>
            <person name="Lavin J.L."/>
            <person name="Oguiza J.A."/>
            <person name="Perez G."/>
            <person name="Pisabarro A.G."/>
            <person name="Ramirez L."/>
            <person name="Santoyo F."/>
            <person name="Master E."/>
            <person name="Coutinho P.M."/>
            <person name="Henrissat B."/>
            <person name="Lombard V."/>
            <person name="Magnuson J.K."/>
            <person name="Kuees U."/>
            <person name="Hori C."/>
            <person name="Igarashi K."/>
            <person name="Samejima M."/>
            <person name="Held B.W."/>
            <person name="Barry K.W."/>
            <person name="LaButti K.M."/>
            <person name="Lapidus A."/>
            <person name="Lindquist E.A."/>
            <person name="Lucas S.M."/>
            <person name="Riley R."/>
            <person name="Salamov A.A."/>
            <person name="Hoffmeister D."/>
            <person name="Schwenk D."/>
            <person name="Hadar Y."/>
            <person name="Yarden O."/>
            <person name="de Vries R.P."/>
            <person name="Wiebenga A."/>
            <person name="Stenlid J."/>
            <person name="Eastwood D."/>
            <person name="Grigoriev I.V."/>
            <person name="Berka R.M."/>
            <person name="Blanchette R.A."/>
            <person name="Kersten P."/>
            <person name="Martinez A.T."/>
            <person name="Vicuna R."/>
            <person name="Cullen D."/>
        </authorList>
    </citation>
    <scope>NUCLEOTIDE SEQUENCE [LARGE SCALE GENOMIC DNA]</scope>
    <source>
        <strain evidence="6 7">B</strain>
    </source>
</reference>
<dbReference type="Pfam" id="PF01494">
    <property type="entry name" value="FAD_binding_3"/>
    <property type="match status" value="1"/>
</dbReference>
<protein>
    <recommendedName>
        <fullName evidence="5">FAD-binding domain-containing protein</fullName>
    </recommendedName>
</protein>
<evidence type="ECO:0000313" key="6">
    <source>
        <dbReference type="EMBL" id="EMD40130.1"/>
    </source>
</evidence>
<accession>M2R6A0</accession>
<feature type="domain" description="FAD-binding" evidence="5">
    <location>
        <begin position="8"/>
        <end position="336"/>
    </location>
</feature>
<evidence type="ECO:0000256" key="2">
    <source>
        <dbReference type="ARBA" id="ARBA00022827"/>
    </source>
</evidence>
<dbReference type="PANTHER" id="PTHR47178">
    <property type="entry name" value="MONOOXYGENASE, FAD-BINDING"/>
    <property type="match status" value="1"/>
</dbReference>
<gene>
    <name evidence="6" type="ORF">CERSUDRAFT_103994</name>
</gene>
<proteinExistence type="predicted"/>
<organism evidence="6 7">
    <name type="scientific">Ceriporiopsis subvermispora (strain B)</name>
    <name type="common">White-rot fungus</name>
    <name type="synonym">Gelatoporia subvermispora</name>
    <dbReference type="NCBI Taxonomy" id="914234"/>
    <lineage>
        <taxon>Eukaryota</taxon>
        <taxon>Fungi</taxon>
        <taxon>Dikarya</taxon>
        <taxon>Basidiomycota</taxon>
        <taxon>Agaricomycotina</taxon>
        <taxon>Agaricomycetes</taxon>
        <taxon>Polyporales</taxon>
        <taxon>Gelatoporiaceae</taxon>
        <taxon>Gelatoporia</taxon>
    </lineage>
</organism>
<evidence type="ECO:0000313" key="7">
    <source>
        <dbReference type="Proteomes" id="UP000016930"/>
    </source>
</evidence>
<name>M2R6A0_CERS8</name>
<dbReference type="EMBL" id="KB445793">
    <property type="protein sequence ID" value="EMD40130.1"/>
    <property type="molecule type" value="Genomic_DNA"/>
</dbReference>
<evidence type="ECO:0000256" key="1">
    <source>
        <dbReference type="ARBA" id="ARBA00022630"/>
    </source>
</evidence>
<evidence type="ECO:0000259" key="5">
    <source>
        <dbReference type="Pfam" id="PF01494"/>
    </source>
</evidence>
<keyword evidence="7" id="KW-1185">Reference proteome</keyword>
<dbReference type="Gene3D" id="3.50.50.60">
    <property type="entry name" value="FAD/NAD(P)-binding domain"/>
    <property type="match status" value="1"/>
</dbReference>
<keyword evidence="2" id="KW-0274">FAD</keyword>
<dbReference type="GO" id="GO:0071949">
    <property type="term" value="F:FAD binding"/>
    <property type="evidence" value="ECO:0007669"/>
    <property type="project" value="InterPro"/>
</dbReference>
<dbReference type="InterPro" id="IPR002938">
    <property type="entry name" value="FAD-bd"/>
</dbReference>
<dbReference type="HOGENOM" id="CLU_009665_3_2_1"/>
<dbReference type="OrthoDB" id="655030at2759"/>
<keyword evidence="4" id="KW-0503">Monooxygenase</keyword>
<dbReference type="PRINTS" id="PR00420">
    <property type="entry name" value="RNGMNOXGNASE"/>
</dbReference>
<evidence type="ECO:0000256" key="4">
    <source>
        <dbReference type="ARBA" id="ARBA00023033"/>
    </source>
</evidence>
<dbReference type="Proteomes" id="UP000016930">
    <property type="component" value="Unassembled WGS sequence"/>
</dbReference>
<dbReference type="STRING" id="914234.M2R6A0"/>
<dbReference type="PANTHER" id="PTHR47178:SF1">
    <property type="entry name" value="FAD-BINDING DOMAIN-CONTAINING PROTEIN-RELATED"/>
    <property type="match status" value="1"/>
</dbReference>
<keyword evidence="1" id="KW-0285">Flavoprotein</keyword>